<dbReference type="Ensembl" id="ENSGAGT00000039565.1">
    <property type="protein sequence ID" value="ENSGAGP00000034941.1"/>
    <property type="gene ID" value="ENSGAGG00000024842.1"/>
</dbReference>
<dbReference type="InterPro" id="IPR036116">
    <property type="entry name" value="FN3_sf"/>
</dbReference>
<dbReference type="SUPFAM" id="SSF49265">
    <property type="entry name" value="Fibronectin type III"/>
    <property type="match status" value="4"/>
</dbReference>
<feature type="transmembrane region" description="Helical" evidence="12">
    <location>
        <begin position="629"/>
        <end position="648"/>
    </location>
</feature>
<accession>A0A452J3P3</accession>
<dbReference type="STRING" id="38772.ENSGAGP00000034941"/>
<dbReference type="SUPFAM" id="SSF48726">
    <property type="entry name" value="Immunoglobulin"/>
    <property type="match status" value="1"/>
</dbReference>
<dbReference type="PANTHER" id="PTHR48423">
    <property type="entry name" value="INTERLEUKIN-27 RECEPTOR SUBUNIT ALPHA"/>
    <property type="match status" value="1"/>
</dbReference>
<evidence type="ECO:0000256" key="12">
    <source>
        <dbReference type="SAM" id="Phobius"/>
    </source>
</evidence>
<keyword evidence="3 12" id="KW-0812">Transmembrane</keyword>
<comment type="similarity">
    <text evidence="2">Belongs to the type I cytokine receptor family. Type 2 subfamily.</text>
</comment>
<dbReference type="InterPro" id="IPR010457">
    <property type="entry name" value="IgC2-like_lig-bd"/>
</dbReference>
<proteinExistence type="inferred from homology"/>
<keyword evidence="8" id="KW-1015">Disulfide bond</keyword>
<keyword evidence="5" id="KW-0677">Repeat</keyword>
<evidence type="ECO:0000256" key="13">
    <source>
        <dbReference type="SAM" id="SignalP"/>
    </source>
</evidence>
<evidence type="ECO:0000256" key="2">
    <source>
        <dbReference type="ARBA" id="ARBA00008921"/>
    </source>
</evidence>
<dbReference type="AlphaFoldDB" id="A0A452J3P3"/>
<dbReference type="GO" id="GO:0005886">
    <property type="term" value="C:plasma membrane"/>
    <property type="evidence" value="ECO:0007669"/>
    <property type="project" value="UniProtKB-ARBA"/>
</dbReference>
<dbReference type="Proteomes" id="UP000291020">
    <property type="component" value="Unassembled WGS sequence"/>
</dbReference>
<dbReference type="PROSITE" id="PS50853">
    <property type="entry name" value="FN3"/>
    <property type="match status" value="3"/>
</dbReference>
<dbReference type="SMART" id="SM00060">
    <property type="entry name" value="FN3"/>
    <property type="match status" value="4"/>
</dbReference>
<reference evidence="15" key="3">
    <citation type="submission" date="2025-09" db="UniProtKB">
        <authorList>
            <consortium name="Ensembl"/>
        </authorList>
    </citation>
    <scope>IDENTIFICATION</scope>
</reference>
<feature type="signal peptide" evidence="13">
    <location>
        <begin position="1"/>
        <end position="26"/>
    </location>
</feature>
<keyword evidence="11" id="KW-0393">Immunoglobulin domain</keyword>
<reference evidence="15" key="2">
    <citation type="submission" date="2025-08" db="UniProtKB">
        <authorList>
            <consortium name="Ensembl"/>
        </authorList>
    </citation>
    <scope>IDENTIFICATION</scope>
</reference>
<dbReference type="FunFam" id="2.60.40.10:FF:000465">
    <property type="entry name" value="Granulocyte colony-stimulating factor receptor"/>
    <property type="match status" value="1"/>
</dbReference>
<dbReference type="InterPro" id="IPR003529">
    <property type="entry name" value="Hematopoietin_rcpt_Gp130_CS"/>
</dbReference>
<evidence type="ECO:0000256" key="7">
    <source>
        <dbReference type="ARBA" id="ARBA00023136"/>
    </source>
</evidence>
<keyword evidence="7 12" id="KW-0472">Membrane</keyword>
<comment type="subcellular location">
    <subcellularLocation>
        <location evidence="1">Membrane</location>
        <topology evidence="1">Single-pass type I membrane protein</topology>
    </subcellularLocation>
</comment>
<evidence type="ECO:0000256" key="11">
    <source>
        <dbReference type="ARBA" id="ARBA00023319"/>
    </source>
</evidence>
<evidence type="ECO:0000313" key="15">
    <source>
        <dbReference type="Ensembl" id="ENSGAGP00000034941.1"/>
    </source>
</evidence>
<dbReference type="InterPro" id="IPR013783">
    <property type="entry name" value="Ig-like_fold"/>
</dbReference>
<name>A0A452J3P3_9SAUR</name>
<feature type="domain" description="Fibronectin type-III" evidence="14">
    <location>
        <begin position="431"/>
        <end position="527"/>
    </location>
</feature>
<feature type="domain" description="Fibronectin type-III" evidence="14">
    <location>
        <begin position="231"/>
        <end position="329"/>
    </location>
</feature>
<dbReference type="Pfam" id="PF00041">
    <property type="entry name" value="fn3"/>
    <property type="match status" value="1"/>
</dbReference>
<evidence type="ECO:0000256" key="10">
    <source>
        <dbReference type="ARBA" id="ARBA00023180"/>
    </source>
</evidence>
<keyword evidence="6 12" id="KW-1133">Transmembrane helix</keyword>
<keyword evidence="10" id="KW-0325">Glycoprotein</keyword>
<evidence type="ECO:0000256" key="3">
    <source>
        <dbReference type="ARBA" id="ARBA00022692"/>
    </source>
</evidence>
<evidence type="ECO:0000256" key="9">
    <source>
        <dbReference type="ARBA" id="ARBA00023170"/>
    </source>
</evidence>
<evidence type="ECO:0000256" key="8">
    <source>
        <dbReference type="ARBA" id="ARBA00023157"/>
    </source>
</evidence>
<evidence type="ECO:0000256" key="6">
    <source>
        <dbReference type="ARBA" id="ARBA00022989"/>
    </source>
</evidence>
<dbReference type="InterPro" id="IPR003961">
    <property type="entry name" value="FN3_dom"/>
</dbReference>
<protein>
    <recommendedName>
        <fullName evidence="14">Fibronectin type-III domain-containing protein</fullName>
    </recommendedName>
</protein>
<keyword evidence="16" id="KW-1185">Reference proteome</keyword>
<evidence type="ECO:0000256" key="4">
    <source>
        <dbReference type="ARBA" id="ARBA00022729"/>
    </source>
</evidence>
<evidence type="ECO:0000256" key="1">
    <source>
        <dbReference type="ARBA" id="ARBA00004479"/>
    </source>
</evidence>
<dbReference type="Gene3D" id="2.60.40.10">
    <property type="entry name" value="Immunoglobulins"/>
    <property type="match status" value="6"/>
</dbReference>
<feature type="domain" description="Fibronectin type-III" evidence="14">
    <location>
        <begin position="528"/>
        <end position="622"/>
    </location>
</feature>
<dbReference type="FunFam" id="2.60.40.10:FF:000879">
    <property type="entry name" value="Colony stimulating factor 3 receptor"/>
    <property type="match status" value="1"/>
</dbReference>
<keyword evidence="4 13" id="KW-0732">Signal</keyword>
<dbReference type="InterPro" id="IPR052672">
    <property type="entry name" value="Type1_Cytokine_Rcpt_Type2"/>
</dbReference>
<dbReference type="PANTHER" id="PTHR48423:SF1">
    <property type="entry name" value="INTERLEUKIN-27 RECEPTOR SUBUNIT ALPHA"/>
    <property type="match status" value="1"/>
</dbReference>
<dbReference type="GO" id="GO:0004896">
    <property type="term" value="F:cytokine receptor activity"/>
    <property type="evidence" value="ECO:0007669"/>
    <property type="project" value="InterPro"/>
</dbReference>
<evidence type="ECO:0000259" key="14">
    <source>
        <dbReference type="PROSITE" id="PS50853"/>
    </source>
</evidence>
<dbReference type="InterPro" id="IPR036179">
    <property type="entry name" value="Ig-like_dom_sf"/>
</dbReference>
<keyword evidence="9" id="KW-0675">Receptor</keyword>
<evidence type="ECO:0000256" key="5">
    <source>
        <dbReference type="ARBA" id="ARBA00022737"/>
    </source>
</evidence>
<sequence length="857" mass="94961">MAMHWKSEMLLGCSTLFLLILRGARACGWVTVDSPTTLLGSTVTASCTIQSNRCGGLEGEEIQITWRLNHESMSGSQHKSIEGAEVSNLTISHFNQTRAKLWCFVVGNGTPQRIGMAEIHAGYPPSKPENLTCMMNLSENCLTCHWDPGLDGHLPARVALKSSKSRGQCEVSQEAIPDCIPQAGQNDCTIPRRFLQLYQKMDIWVSVQNALGTAESEHLCIDPMDVAKLDPPVLKSIQSLPFQTDCISVAWEVAPTSSHIEQQCELRYMTHEDPGWTLVPNIVSPNLKTHHCGFLFGREYRFQMRCMRVTAMGYWSEWSPGWNFTTHEKAPAGKLDVWWKMTPVDSGKRAEVQLLWKPLKQNEMNGRILGYWVSLNPRQRNVELAAVCNTTEMQCNFSVLAGVRRVYLAAYNSAGESAATEVIFLEKKGQPLAGIHTSPCDEHSLWVHWEAPKAAVTGYILEWHQTPLLGPAKSSRSWQVERNRSATKALIRENIEPFQLYNISVYPLYADAVGLPLHTAAYSKEKAPSRAPKFRLKSVSKSHAELSWDPVPIEMQNGFITNYTIFWASTAGDELRAVVNSSFTTFTVRGLLPSMMYKVHIMASTAAGSTNSTTLTLVTPVLDEKEIQYLLPFFGLVCVVLVVLFVCFQKNRRVKNQFWPSVPDPANSSLGKWVPADLQQETLQTASAREPGLVTISDITVLEKGAEKKAPLWGKKDPVPAAAGSVPALPKSYIHPSSSGLPSGSRAPGEARPGSYVNSAGAVQYAKVVAEGYRGQQQHVPSPLYIRSDSTQPLLSESTPSPKPYENLWFHGAPQAGLHCQSSQEDVAFLEEPLIDFPLLQGLKIDGAEDLHDFQRF</sequence>
<dbReference type="CDD" id="cd00063">
    <property type="entry name" value="FN3"/>
    <property type="match status" value="3"/>
</dbReference>
<dbReference type="PROSITE" id="PS01353">
    <property type="entry name" value="HEMATOPO_REC_L_F2"/>
    <property type="match status" value="1"/>
</dbReference>
<dbReference type="Pfam" id="PF06328">
    <property type="entry name" value="Lep_receptor_Ig"/>
    <property type="match status" value="1"/>
</dbReference>
<organism evidence="15 16">
    <name type="scientific">Gopherus agassizii</name>
    <name type="common">Agassiz's desert tortoise</name>
    <dbReference type="NCBI Taxonomy" id="38772"/>
    <lineage>
        <taxon>Eukaryota</taxon>
        <taxon>Metazoa</taxon>
        <taxon>Chordata</taxon>
        <taxon>Craniata</taxon>
        <taxon>Vertebrata</taxon>
        <taxon>Euteleostomi</taxon>
        <taxon>Archelosauria</taxon>
        <taxon>Testudinata</taxon>
        <taxon>Testudines</taxon>
        <taxon>Cryptodira</taxon>
        <taxon>Durocryptodira</taxon>
        <taxon>Testudinoidea</taxon>
        <taxon>Testudinidae</taxon>
        <taxon>Gopherus</taxon>
    </lineage>
</organism>
<feature type="chain" id="PRO_5018974275" description="Fibronectin type-III domain-containing protein" evidence="13">
    <location>
        <begin position="27"/>
        <end position="857"/>
    </location>
</feature>
<reference evidence="16" key="1">
    <citation type="journal article" date="2017" name="PLoS ONE">
        <title>The Agassiz's desert tortoise genome provides a resource for the conservation of a threatened species.</title>
        <authorList>
            <person name="Tollis M."/>
            <person name="DeNardo D.F."/>
            <person name="Cornelius J.A."/>
            <person name="Dolby G.A."/>
            <person name="Edwards T."/>
            <person name="Henen B.T."/>
            <person name="Karl A.E."/>
            <person name="Murphy R.W."/>
            <person name="Kusumi K."/>
        </authorList>
    </citation>
    <scope>NUCLEOTIDE SEQUENCE [LARGE SCALE GENOMIC DNA]</scope>
</reference>
<evidence type="ECO:0000313" key="16">
    <source>
        <dbReference type="Proteomes" id="UP000291020"/>
    </source>
</evidence>